<comment type="caution">
    <text evidence="1">The sequence shown here is derived from an EMBL/GenBank/DDBJ whole genome shotgun (WGS) entry which is preliminary data.</text>
</comment>
<evidence type="ECO:0000313" key="2">
    <source>
        <dbReference type="Proteomes" id="UP001143362"/>
    </source>
</evidence>
<dbReference type="EMBL" id="SHNN01000005">
    <property type="protein sequence ID" value="MCX2983119.1"/>
    <property type="molecule type" value="Genomic_DNA"/>
</dbReference>
<dbReference type="Proteomes" id="UP001143362">
    <property type="component" value="Unassembled WGS sequence"/>
</dbReference>
<dbReference type="RefSeq" id="WP_279247149.1">
    <property type="nucleotide sequence ID" value="NZ_SHNN01000005.1"/>
</dbReference>
<keyword evidence="2" id="KW-1185">Reference proteome</keyword>
<accession>A0ABT3TM65</accession>
<protein>
    <recommendedName>
        <fullName evidence="3">DUF4760 domain-containing protein</fullName>
    </recommendedName>
</protein>
<proteinExistence type="predicted"/>
<sequence>MGEVAGALGVIITLVYLSLQIRASTLASRVESKLAASGMYTDFLRTLIESPEINDIFLRGRESIESLTAEEFHRFSNMAFQAFSFFSASKFQHSSGALSESDWYEHLAIVKFWLRGRGCQTWWNKYGVHMYGSDFVDFVESELRKIEATKPIPTTDAN</sequence>
<name>A0ABT3TM65_9GAMM</name>
<gene>
    <name evidence="1" type="ORF">EYC98_19835</name>
</gene>
<organism evidence="1 2">
    <name type="scientific">Candidatus Litorirhabdus singularis</name>
    <dbReference type="NCBI Taxonomy" id="2518993"/>
    <lineage>
        <taxon>Bacteria</taxon>
        <taxon>Pseudomonadati</taxon>
        <taxon>Pseudomonadota</taxon>
        <taxon>Gammaproteobacteria</taxon>
        <taxon>Cellvibrionales</taxon>
        <taxon>Halieaceae</taxon>
        <taxon>Candidatus Litorirhabdus</taxon>
    </lineage>
</organism>
<reference evidence="1" key="1">
    <citation type="submission" date="2019-02" db="EMBL/GenBank/DDBJ databases">
        <authorList>
            <person name="Li S.-H."/>
        </authorList>
    </citation>
    <scope>NUCLEOTIDE SEQUENCE</scope>
    <source>
        <strain evidence="1">IMCC14734</strain>
    </source>
</reference>
<evidence type="ECO:0000313" key="1">
    <source>
        <dbReference type="EMBL" id="MCX2983119.1"/>
    </source>
</evidence>
<evidence type="ECO:0008006" key="3">
    <source>
        <dbReference type="Google" id="ProtNLM"/>
    </source>
</evidence>